<dbReference type="InterPro" id="IPR032675">
    <property type="entry name" value="LRR_dom_sf"/>
</dbReference>
<name>A0A8K1C7I9_PYTOL</name>
<proteinExistence type="predicted"/>
<accession>A0A8K1C7I9</accession>
<dbReference type="InterPro" id="IPR008271">
    <property type="entry name" value="Ser/Thr_kinase_AS"/>
</dbReference>
<keyword evidence="1" id="KW-0812">Transmembrane</keyword>
<reference evidence="3" key="1">
    <citation type="submission" date="2019-03" db="EMBL/GenBank/DDBJ databases">
        <title>Long read genome sequence of the mycoparasitic Pythium oligandrum ATCC 38472 isolated from sugarbeet rhizosphere.</title>
        <authorList>
            <person name="Gaulin E."/>
        </authorList>
    </citation>
    <scope>NUCLEOTIDE SEQUENCE</scope>
    <source>
        <strain evidence="3">ATCC 38472_TT</strain>
    </source>
</reference>
<protein>
    <recommendedName>
        <fullName evidence="2">Protein kinase domain-containing protein</fullName>
    </recommendedName>
</protein>
<evidence type="ECO:0000313" key="3">
    <source>
        <dbReference type="EMBL" id="TMW57740.1"/>
    </source>
</evidence>
<evidence type="ECO:0000256" key="1">
    <source>
        <dbReference type="SAM" id="Phobius"/>
    </source>
</evidence>
<feature type="domain" description="Protein kinase" evidence="2">
    <location>
        <begin position="431"/>
        <end position="715"/>
    </location>
</feature>
<gene>
    <name evidence="3" type="ORF">Poli38472_014343</name>
</gene>
<dbReference type="Pfam" id="PF07714">
    <property type="entry name" value="PK_Tyr_Ser-Thr"/>
    <property type="match status" value="1"/>
</dbReference>
<keyword evidence="4" id="KW-1185">Reference proteome</keyword>
<dbReference type="EMBL" id="SPLM01000114">
    <property type="protein sequence ID" value="TMW57740.1"/>
    <property type="molecule type" value="Genomic_DNA"/>
</dbReference>
<keyword evidence="1" id="KW-1133">Transmembrane helix</keyword>
<dbReference type="PANTHER" id="PTHR44329">
    <property type="entry name" value="SERINE/THREONINE-PROTEIN KINASE TNNI3K-RELATED"/>
    <property type="match status" value="1"/>
</dbReference>
<keyword evidence="1" id="KW-0472">Membrane</keyword>
<evidence type="ECO:0000313" key="4">
    <source>
        <dbReference type="Proteomes" id="UP000794436"/>
    </source>
</evidence>
<sequence>MPYHADLTDEEFPCPTVRTLTTNCKNTVNEYSYCIVVPDDEGGCELLQSCLGGADPVSLSCDSMNITTIEYLPTTSTVLELGFNALSEFKPNYDAPLSIKTISFRYNEFTSLDDIELPATVQSVDLAFNKIDTLSFSPEFSNVITLSVSHNPITTVTGSAVGIANLDANNISLANLGDLVLPSTIRNLEISSNPNMTFNNFTAPSDLTTFTATSSAIKSLEKLDFSTASGLSTINFSGNQISSVLGVQFPPKLRTLNINGSDISCFIVRESDVDALTALTAFNVTSLSQDGCDSAYTDGAAARSLDIGGTSYDFTVVDDSSFLSHFYPERVEPTPAPAPEATKEEPSSSSSSSTTIIIIIAVITALIVLLLAYIFYRRRQRQNKDMTYNQLTTPTGQTGGTGGAHGAIAAPLNDIRSDPELVKFRVPQADVQRTRILAKGGYGIVYLASLGNREVVAKQILPEKAKDSRAISRFMDEMRLCAKLSHPNIVQFIGLSWSTLADIAVLTEYMAKGDLAVLLRSQAALPRHREQFTWANSAGQIKRTKLELAIDIIKALVYLHRLTPSIIHRDLKAQNVLLNDSCVAKLADFGVSREVDEAMTAEVGTVAWIAPEVLKGKLYSEQADIYSFGVVLSEIDTCEKPYTKGIQTASGGRVAMPSNARIALAVSEGSLRPDLHEDCPEAIRCIAQRCFAANPTDRPSALELLAELCALQDTL</sequence>
<dbReference type="PROSITE" id="PS50011">
    <property type="entry name" value="PROTEIN_KINASE_DOM"/>
    <property type="match status" value="1"/>
</dbReference>
<dbReference type="SUPFAM" id="SSF56112">
    <property type="entry name" value="Protein kinase-like (PK-like)"/>
    <property type="match status" value="1"/>
</dbReference>
<dbReference type="PROSITE" id="PS00108">
    <property type="entry name" value="PROTEIN_KINASE_ST"/>
    <property type="match status" value="1"/>
</dbReference>
<dbReference type="Gene3D" id="1.10.510.10">
    <property type="entry name" value="Transferase(Phosphotransferase) domain 1"/>
    <property type="match status" value="1"/>
</dbReference>
<dbReference type="AlphaFoldDB" id="A0A8K1C7I9"/>
<dbReference type="Proteomes" id="UP000794436">
    <property type="component" value="Unassembled WGS sequence"/>
</dbReference>
<dbReference type="GO" id="GO:0005524">
    <property type="term" value="F:ATP binding"/>
    <property type="evidence" value="ECO:0007669"/>
    <property type="project" value="InterPro"/>
</dbReference>
<comment type="caution">
    <text evidence="3">The sequence shown here is derived from an EMBL/GenBank/DDBJ whole genome shotgun (WGS) entry which is preliminary data.</text>
</comment>
<feature type="transmembrane region" description="Helical" evidence="1">
    <location>
        <begin position="356"/>
        <end position="376"/>
    </location>
</feature>
<dbReference type="InterPro" id="IPR011009">
    <property type="entry name" value="Kinase-like_dom_sf"/>
</dbReference>
<evidence type="ECO:0000259" key="2">
    <source>
        <dbReference type="PROSITE" id="PS50011"/>
    </source>
</evidence>
<dbReference type="GO" id="GO:0004674">
    <property type="term" value="F:protein serine/threonine kinase activity"/>
    <property type="evidence" value="ECO:0007669"/>
    <property type="project" value="TreeGrafter"/>
</dbReference>
<organism evidence="3 4">
    <name type="scientific">Pythium oligandrum</name>
    <name type="common">Mycoparasitic fungus</name>
    <dbReference type="NCBI Taxonomy" id="41045"/>
    <lineage>
        <taxon>Eukaryota</taxon>
        <taxon>Sar</taxon>
        <taxon>Stramenopiles</taxon>
        <taxon>Oomycota</taxon>
        <taxon>Peronosporomycetes</taxon>
        <taxon>Pythiales</taxon>
        <taxon>Pythiaceae</taxon>
        <taxon>Pythium</taxon>
    </lineage>
</organism>
<dbReference type="PRINTS" id="PR00109">
    <property type="entry name" value="TYRKINASE"/>
</dbReference>
<dbReference type="SUPFAM" id="SSF52058">
    <property type="entry name" value="L domain-like"/>
    <property type="match status" value="1"/>
</dbReference>
<dbReference type="PANTHER" id="PTHR44329:SF214">
    <property type="entry name" value="PROTEIN KINASE DOMAIN-CONTAINING PROTEIN"/>
    <property type="match status" value="1"/>
</dbReference>
<dbReference type="OrthoDB" id="4062651at2759"/>
<dbReference type="InterPro" id="IPR001245">
    <property type="entry name" value="Ser-Thr/Tyr_kinase_cat_dom"/>
</dbReference>
<dbReference type="InterPro" id="IPR051681">
    <property type="entry name" value="Ser/Thr_Kinases-Pseudokinases"/>
</dbReference>
<dbReference type="Gene3D" id="3.80.10.10">
    <property type="entry name" value="Ribonuclease Inhibitor"/>
    <property type="match status" value="1"/>
</dbReference>
<dbReference type="SMART" id="SM00220">
    <property type="entry name" value="S_TKc"/>
    <property type="match status" value="1"/>
</dbReference>
<dbReference type="InterPro" id="IPR000719">
    <property type="entry name" value="Prot_kinase_dom"/>
</dbReference>